<dbReference type="EMBL" id="AMCI01007031">
    <property type="protein sequence ID" value="EJW93333.1"/>
    <property type="molecule type" value="Genomic_DNA"/>
</dbReference>
<evidence type="ECO:0000313" key="1">
    <source>
        <dbReference type="EMBL" id="EJW93333.1"/>
    </source>
</evidence>
<dbReference type="AlphaFoldDB" id="J9FFX1"/>
<comment type="caution">
    <text evidence="1">The sequence shown here is derived from an EMBL/GenBank/DDBJ whole genome shotgun (WGS) entry which is preliminary data.</text>
</comment>
<organism evidence="1">
    <name type="scientific">gut metagenome</name>
    <dbReference type="NCBI Taxonomy" id="749906"/>
    <lineage>
        <taxon>unclassified sequences</taxon>
        <taxon>metagenomes</taxon>
        <taxon>organismal metagenomes</taxon>
    </lineage>
</organism>
<feature type="non-terminal residue" evidence="1">
    <location>
        <position position="76"/>
    </location>
</feature>
<sequence length="76" mass="8378">MKKIITFISQLLGGSKCPEQRVNSASANEASLRFLAELQQCCAALPKGRAEVVFADHEFHICMQWQEGETGLPTPD</sequence>
<reference evidence="1" key="1">
    <citation type="journal article" date="2012" name="PLoS ONE">
        <title>Gene sets for utilization of primary and secondary nutrition supplies in the distal gut of endangered iberian lynx.</title>
        <authorList>
            <person name="Alcaide M."/>
            <person name="Messina E."/>
            <person name="Richter M."/>
            <person name="Bargiela R."/>
            <person name="Peplies J."/>
            <person name="Huws S.A."/>
            <person name="Newbold C.J."/>
            <person name="Golyshin P.N."/>
            <person name="Simon M.A."/>
            <person name="Lopez G."/>
            <person name="Yakimov M.M."/>
            <person name="Ferrer M."/>
        </authorList>
    </citation>
    <scope>NUCLEOTIDE SEQUENCE</scope>
</reference>
<accession>J9FFX1</accession>
<protein>
    <submittedName>
        <fullName evidence="1">Uncharacterized protein</fullName>
    </submittedName>
</protein>
<name>J9FFX1_9ZZZZ</name>
<gene>
    <name evidence="1" type="ORF">EVA_18560</name>
</gene>
<proteinExistence type="predicted"/>